<feature type="domain" description="Reductase C-terminal" evidence="6">
    <location>
        <begin position="325"/>
        <end position="409"/>
    </location>
</feature>
<dbReference type="Pfam" id="PF14759">
    <property type="entry name" value="Reductase_C"/>
    <property type="match status" value="1"/>
</dbReference>
<gene>
    <name evidence="7" type="ORF">KRX52_20250</name>
</gene>
<evidence type="ECO:0000256" key="3">
    <source>
        <dbReference type="ARBA" id="ARBA00022827"/>
    </source>
</evidence>
<evidence type="ECO:0000259" key="5">
    <source>
        <dbReference type="Pfam" id="PF07992"/>
    </source>
</evidence>
<keyword evidence="3" id="KW-0274">FAD</keyword>
<keyword evidence="2" id="KW-0285">Flavoprotein</keyword>
<dbReference type="PANTHER" id="PTHR43557">
    <property type="entry name" value="APOPTOSIS-INDUCING FACTOR 1"/>
    <property type="match status" value="1"/>
</dbReference>
<reference evidence="7 8" key="1">
    <citation type="submission" date="2021-06" db="EMBL/GenBank/DDBJ databases">
        <title>Differences between aerobic and microaerobic xylene degrading microbial communities.</title>
        <authorList>
            <person name="Banerjee S."/>
            <person name="Tancsics A."/>
        </authorList>
    </citation>
    <scope>NUCLEOTIDE SEQUENCE [LARGE SCALE GENOMIC DNA]</scope>
    <source>
        <strain evidence="7 8">MAP12</strain>
    </source>
</reference>
<dbReference type="Pfam" id="PF07992">
    <property type="entry name" value="Pyr_redox_2"/>
    <property type="match status" value="1"/>
</dbReference>
<name>A0ABS6N252_9GAMM</name>
<sequence length="410" mass="43956">MMKRVVIVGAGHGGCSLASALRASGYDGEISLISDEADYPYHRPPLSKAFMSGDGSAQSEQKLLLEPESFYVEQRIDLRRNTRVRAINAPADSVILSSGDILQYDHLVLATGARARTLPIRGSELLGIEVLRSLKDARRIRRSLENSQSMVVVGGGFIGLELAATARQLGKQVTVLETAARIMERAVAPAVSEFVTRRHRDKGIAIELNACVTAFAGRDGHVTAVQGEAGEWAADLVIVGAGAIPNCELAEAAGIVCANGIVVDGQLRTSVANIFAIGDCAAYENAFAGNQRLRLESIQNANDQARVVAQVLTGNAEARFHAVPWFWSDQGEIKLQMVGLPFGSNACVVRGDPAQGRFSVFRYRDDTLVAVESINQPLEHILSRKLIASGLSPAKALLTDTMVDLKSLLN</sequence>
<dbReference type="EMBL" id="JAHRGL010000080">
    <property type="protein sequence ID" value="MBV2135108.1"/>
    <property type="molecule type" value="Genomic_DNA"/>
</dbReference>
<evidence type="ECO:0000313" key="7">
    <source>
        <dbReference type="EMBL" id="MBV2135108.1"/>
    </source>
</evidence>
<evidence type="ECO:0000259" key="6">
    <source>
        <dbReference type="Pfam" id="PF14759"/>
    </source>
</evidence>
<dbReference type="InterPro" id="IPR023753">
    <property type="entry name" value="FAD/NAD-binding_dom"/>
</dbReference>
<dbReference type="InterPro" id="IPR028202">
    <property type="entry name" value="Reductase_C"/>
</dbReference>
<comment type="caution">
    <text evidence="7">The sequence shown here is derived from an EMBL/GenBank/DDBJ whole genome shotgun (WGS) entry which is preliminary data.</text>
</comment>
<feature type="domain" description="FAD/NAD(P)-binding" evidence="5">
    <location>
        <begin position="4"/>
        <end position="305"/>
    </location>
</feature>
<dbReference type="PANTHER" id="PTHR43557:SF2">
    <property type="entry name" value="RIESKE DOMAIN-CONTAINING PROTEIN-RELATED"/>
    <property type="match status" value="1"/>
</dbReference>
<organism evidence="7 8">
    <name type="scientific">Geopseudomonas aromaticivorans</name>
    <dbReference type="NCBI Taxonomy" id="2849492"/>
    <lineage>
        <taxon>Bacteria</taxon>
        <taxon>Pseudomonadati</taxon>
        <taxon>Pseudomonadota</taxon>
        <taxon>Gammaproteobacteria</taxon>
        <taxon>Pseudomonadales</taxon>
        <taxon>Pseudomonadaceae</taxon>
        <taxon>Geopseudomonas</taxon>
    </lineage>
</organism>
<keyword evidence="4" id="KW-0560">Oxidoreductase</keyword>
<evidence type="ECO:0000256" key="4">
    <source>
        <dbReference type="ARBA" id="ARBA00023002"/>
    </source>
</evidence>
<accession>A0ABS6N252</accession>
<comment type="cofactor">
    <cofactor evidence="1">
        <name>FAD</name>
        <dbReference type="ChEBI" id="CHEBI:57692"/>
    </cofactor>
</comment>
<evidence type="ECO:0000256" key="1">
    <source>
        <dbReference type="ARBA" id="ARBA00001974"/>
    </source>
</evidence>
<proteinExistence type="predicted"/>
<evidence type="ECO:0000256" key="2">
    <source>
        <dbReference type="ARBA" id="ARBA00022630"/>
    </source>
</evidence>
<protein>
    <submittedName>
        <fullName evidence="7">FAD-dependent oxidoreductase</fullName>
    </submittedName>
</protein>
<keyword evidence="8" id="KW-1185">Reference proteome</keyword>
<dbReference type="InterPro" id="IPR050446">
    <property type="entry name" value="FAD-oxidoreductase/Apoptosis"/>
</dbReference>
<dbReference type="Proteomes" id="UP000813068">
    <property type="component" value="Unassembled WGS sequence"/>
</dbReference>
<evidence type="ECO:0000313" key="8">
    <source>
        <dbReference type="Proteomes" id="UP000813068"/>
    </source>
</evidence>